<reference evidence="1" key="1">
    <citation type="journal article" date="2017" name="Infect. Genet. Evol.">
        <title>Diversity in VP3, NSP3, and NSP4 of rotavirus B detected from Japanese cattle.</title>
        <authorList>
            <person name="Hayashi-Miyamoto M."/>
            <person name="Murakami T."/>
            <person name="Minami-Fukuda F."/>
            <person name="Tsuchiaka S."/>
            <person name="Kishimoto M."/>
            <person name="Sano K."/>
            <person name="Naoi Y."/>
            <person name="Asano K."/>
            <person name="Ichimaru T."/>
            <person name="Haga K."/>
            <person name="Omatsu T."/>
            <person name="Katayama Y."/>
            <person name="Oba M."/>
            <person name="Aoki H."/>
            <person name="Shirai J."/>
            <person name="Ishida M."/>
            <person name="Katayama K."/>
            <person name="Mizutani T."/>
            <person name="Nagai M."/>
        </authorList>
    </citation>
    <scope>NUCLEOTIDE SEQUENCE</scope>
    <source>
        <strain evidence="1">RVB/Cow-wt/JPN/IS-1/1999/G3P[X]</strain>
    </source>
</reference>
<proteinExistence type="predicted"/>
<organism evidence="1">
    <name type="scientific">Bovine group B rotavirus</name>
    <dbReference type="NCBI Taxonomy" id="35334"/>
    <lineage>
        <taxon>Viruses</taxon>
        <taxon>Riboviria</taxon>
        <taxon>Orthornavirae</taxon>
        <taxon>Duplornaviricota</taxon>
        <taxon>Resentoviricetes</taxon>
        <taxon>Reovirales</taxon>
        <taxon>Sedoreoviridae</taxon>
        <taxon>Rotavirus</taxon>
        <taxon>Rotavirus betagastroenteritidis</taxon>
        <taxon>Rotavirus B</taxon>
    </lineage>
</organism>
<name>A0A1Q2U3C5_9REOV</name>
<evidence type="ECO:0000313" key="1">
    <source>
        <dbReference type="EMBL" id="BAW98468.1"/>
    </source>
</evidence>
<sequence length="320" mass="36481">MDFKQFLSTSGGKKDLIPTYQDNKFDQTCMSKKPWKTEKLMYPSSIRETPFVAGESILIEDVCPFNHEHFCGAIHIPTQSNMKPKGRISHVTADKIAWPCGIESINVDGKVISGSEFVKCRCGNLYPTVINEVTDFFILTCCSHDTKSIQLCVSERYDCANCGKKVRWYTSGKGILTRHKFYLPSKTCPSCSPFRDLISTMSMLNKVEFIGPDFKKMQDNYQWKHTLENECEQAFRALNSPHILSKISVASKINPSLNVNTVTEVINSFNREWPYNIVMTPISRGKVAITNNYSRTIIAFSSNTELFRSVNMLLFKWRLA</sequence>
<protein>
    <submittedName>
        <fullName evidence="1">NSP1.pep2</fullName>
    </submittedName>
</protein>
<dbReference type="EMBL" id="LC185707">
    <property type="protein sequence ID" value="BAW98468.1"/>
    <property type="molecule type" value="Genomic_RNA"/>
</dbReference>
<accession>A0A1Q2U3C5</accession>